<dbReference type="InParanoid" id="B9N5Z4"/>
<keyword evidence="12" id="KW-1185">Reference proteome</keyword>
<evidence type="ECO:0000256" key="4">
    <source>
        <dbReference type="ARBA" id="ARBA00022692"/>
    </source>
</evidence>
<dbReference type="GO" id="GO:0020037">
    <property type="term" value="F:heme binding"/>
    <property type="evidence" value="ECO:0007669"/>
    <property type="project" value="InterPro"/>
</dbReference>
<reference evidence="11 12" key="1">
    <citation type="journal article" date="2006" name="Science">
        <title>The genome of black cottonwood, Populus trichocarpa (Torr. &amp; Gray).</title>
        <authorList>
            <person name="Tuskan G.A."/>
            <person name="Difazio S."/>
            <person name="Jansson S."/>
            <person name="Bohlmann J."/>
            <person name="Grigoriev I."/>
            <person name="Hellsten U."/>
            <person name="Putnam N."/>
            <person name="Ralph S."/>
            <person name="Rombauts S."/>
            <person name="Salamov A."/>
            <person name="Schein J."/>
            <person name="Sterck L."/>
            <person name="Aerts A."/>
            <person name="Bhalerao R.R."/>
            <person name="Bhalerao R.P."/>
            <person name="Blaudez D."/>
            <person name="Boerjan W."/>
            <person name="Brun A."/>
            <person name="Brunner A."/>
            <person name="Busov V."/>
            <person name="Campbell M."/>
            <person name="Carlson J."/>
            <person name="Chalot M."/>
            <person name="Chapman J."/>
            <person name="Chen G.L."/>
            <person name="Cooper D."/>
            <person name="Coutinho P.M."/>
            <person name="Couturier J."/>
            <person name="Covert S."/>
            <person name="Cronk Q."/>
            <person name="Cunningham R."/>
            <person name="Davis J."/>
            <person name="Degroeve S."/>
            <person name="Dejardin A."/>
            <person name="Depamphilis C."/>
            <person name="Detter J."/>
            <person name="Dirks B."/>
            <person name="Dubchak I."/>
            <person name="Duplessis S."/>
            <person name="Ehlting J."/>
            <person name="Ellis B."/>
            <person name="Gendler K."/>
            <person name="Goodstein D."/>
            <person name="Gribskov M."/>
            <person name="Grimwood J."/>
            <person name="Groover A."/>
            <person name="Gunter L."/>
            <person name="Hamberger B."/>
            <person name="Heinze B."/>
            <person name="Helariutta Y."/>
            <person name="Henrissat B."/>
            <person name="Holligan D."/>
            <person name="Holt R."/>
            <person name="Huang W."/>
            <person name="Islam-Faridi N."/>
            <person name="Jones S."/>
            <person name="Jones-Rhoades M."/>
            <person name="Jorgensen R."/>
            <person name="Joshi C."/>
            <person name="Kangasjarvi J."/>
            <person name="Karlsson J."/>
            <person name="Kelleher C."/>
            <person name="Kirkpatrick R."/>
            <person name="Kirst M."/>
            <person name="Kohler A."/>
            <person name="Kalluri U."/>
            <person name="Larimer F."/>
            <person name="Leebens-Mack J."/>
            <person name="Leple J.C."/>
            <person name="Locascio P."/>
            <person name="Lou Y."/>
            <person name="Lucas S."/>
            <person name="Martin F."/>
            <person name="Montanini B."/>
            <person name="Napoli C."/>
            <person name="Nelson D.R."/>
            <person name="Nelson C."/>
            <person name="Nieminen K."/>
            <person name="Nilsson O."/>
            <person name="Pereda V."/>
            <person name="Peter G."/>
            <person name="Philippe R."/>
            <person name="Pilate G."/>
            <person name="Poliakov A."/>
            <person name="Razumovskaya J."/>
            <person name="Richardson P."/>
            <person name="Rinaldi C."/>
            <person name="Ritland K."/>
            <person name="Rouze P."/>
            <person name="Ryaboy D."/>
            <person name="Schmutz J."/>
            <person name="Schrader J."/>
            <person name="Segerman B."/>
            <person name="Shin H."/>
            <person name="Siddiqui A."/>
            <person name="Sterky F."/>
            <person name="Terry A."/>
            <person name="Tsai C.J."/>
            <person name="Uberbacher E."/>
            <person name="Unneberg P."/>
            <person name="Vahala J."/>
            <person name="Wall K."/>
            <person name="Wessler S."/>
            <person name="Yang G."/>
            <person name="Yin T."/>
            <person name="Douglas C."/>
            <person name="Marra M."/>
            <person name="Sandberg G."/>
            <person name="Van de Peer Y."/>
            <person name="Rokhsar D."/>
        </authorList>
    </citation>
    <scope>NUCLEOTIDE SEQUENCE [LARGE SCALE GENOMIC DNA]</scope>
    <source>
        <strain evidence="12">cv. Nisqually</strain>
    </source>
</reference>
<organism evidence="11 12">
    <name type="scientific">Populus trichocarpa</name>
    <name type="common">Western balsam poplar</name>
    <name type="synonym">Populus balsamifera subsp. trichocarpa</name>
    <dbReference type="NCBI Taxonomy" id="3694"/>
    <lineage>
        <taxon>Eukaryota</taxon>
        <taxon>Viridiplantae</taxon>
        <taxon>Streptophyta</taxon>
        <taxon>Embryophyta</taxon>
        <taxon>Tracheophyta</taxon>
        <taxon>Spermatophyta</taxon>
        <taxon>Magnoliopsida</taxon>
        <taxon>eudicotyledons</taxon>
        <taxon>Gunneridae</taxon>
        <taxon>Pentapetalae</taxon>
        <taxon>rosids</taxon>
        <taxon>fabids</taxon>
        <taxon>Malpighiales</taxon>
        <taxon>Salicaceae</taxon>
        <taxon>Saliceae</taxon>
        <taxon>Populus</taxon>
    </lineage>
</organism>
<dbReference type="PANTHER" id="PTHR24282">
    <property type="entry name" value="CYTOCHROME P450 FAMILY MEMBER"/>
    <property type="match status" value="1"/>
</dbReference>
<keyword evidence="8" id="KW-0408">Iron</keyword>
<dbReference type="AlphaFoldDB" id="B9N5Z4"/>
<dbReference type="InterPro" id="IPR001128">
    <property type="entry name" value="Cyt_P450"/>
</dbReference>
<evidence type="ECO:0000256" key="10">
    <source>
        <dbReference type="ARBA" id="ARBA00023136"/>
    </source>
</evidence>
<evidence type="ECO:0000256" key="5">
    <source>
        <dbReference type="ARBA" id="ARBA00022723"/>
    </source>
</evidence>
<proteinExistence type="inferred from homology"/>
<keyword evidence="9" id="KW-0503">Monooxygenase</keyword>
<keyword evidence="7" id="KW-0560">Oxidoreductase</keyword>
<dbReference type="Proteomes" id="UP000006729">
    <property type="component" value="Chromosome 13"/>
</dbReference>
<evidence type="ECO:0000256" key="6">
    <source>
        <dbReference type="ARBA" id="ARBA00022989"/>
    </source>
</evidence>
<dbReference type="InterPro" id="IPR050665">
    <property type="entry name" value="Cytochrome_P450_Monooxygen"/>
</dbReference>
<dbReference type="GO" id="GO:0004497">
    <property type="term" value="F:monooxygenase activity"/>
    <property type="evidence" value="ECO:0007669"/>
    <property type="project" value="UniProtKB-KW"/>
</dbReference>
<name>B9N5Z4_POPTR</name>
<dbReference type="SUPFAM" id="SSF48264">
    <property type="entry name" value="Cytochrome P450"/>
    <property type="match status" value="1"/>
</dbReference>
<evidence type="ECO:0000256" key="2">
    <source>
        <dbReference type="ARBA" id="ARBA00010617"/>
    </source>
</evidence>
<keyword evidence="10" id="KW-0472">Membrane</keyword>
<sequence length="70" mass="8249">MYWYKNQDEADECKTFYFAGKETIANLLTWALLLLASHQEWRNKAREEVCRVYGGRELLGAENLSHLNHC</sequence>
<dbReference type="HOGENOM" id="CLU_2762523_0_0_1"/>
<keyword evidence="6" id="KW-1133">Transmembrane helix</keyword>
<evidence type="ECO:0000313" key="12">
    <source>
        <dbReference type="Proteomes" id="UP000006729"/>
    </source>
</evidence>
<accession>B9N5Z4</accession>
<dbReference type="Pfam" id="PF00067">
    <property type="entry name" value="p450"/>
    <property type="match status" value="1"/>
</dbReference>
<dbReference type="EMBL" id="CM009302">
    <property type="protein sequence ID" value="PNT08068.1"/>
    <property type="molecule type" value="Genomic_DNA"/>
</dbReference>
<comment type="similarity">
    <text evidence="2">Belongs to the cytochrome P450 family.</text>
</comment>
<dbReference type="GO" id="GO:0005506">
    <property type="term" value="F:iron ion binding"/>
    <property type="evidence" value="ECO:0007669"/>
    <property type="project" value="InterPro"/>
</dbReference>
<dbReference type="GO" id="GO:0016020">
    <property type="term" value="C:membrane"/>
    <property type="evidence" value="ECO:0007669"/>
    <property type="project" value="UniProtKB-SubCell"/>
</dbReference>
<evidence type="ECO:0000256" key="8">
    <source>
        <dbReference type="ARBA" id="ARBA00023004"/>
    </source>
</evidence>
<evidence type="ECO:0000313" key="11">
    <source>
        <dbReference type="EMBL" id="PNT08068.1"/>
    </source>
</evidence>
<dbReference type="InterPro" id="IPR036396">
    <property type="entry name" value="Cyt_P450_sf"/>
</dbReference>
<evidence type="ECO:0000256" key="1">
    <source>
        <dbReference type="ARBA" id="ARBA00004167"/>
    </source>
</evidence>
<evidence type="ECO:0000256" key="9">
    <source>
        <dbReference type="ARBA" id="ARBA00023033"/>
    </source>
</evidence>
<gene>
    <name evidence="11" type="ORF">POPTR_013G126400</name>
</gene>
<comment type="subcellular location">
    <subcellularLocation>
        <location evidence="1">Membrane</location>
        <topology evidence="1">Single-pass membrane protein</topology>
    </subcellularLocation>
</comment>
<protein>
    <recommendedName>
        <fullName evidence="13">Cytochrome P450 family protein</fullName>
    </recommendedName>
</protein>
<dbReference type="PANTHER" id="PTHR24282:SF211">
    <property type="entry name" value="CYTOCHROME P450-RELATED"/>
    <property type="match status" value="1"/>
</dbReference>
<evidence type="ECO:0000256" key="3">
    <source>
        <dbReference type="ARBA" id="ARBA00022617"/>
    </source>
</evidence>
<dbReference type="Gene3D" id="1.10.630.10">
    <property type="entry name" value="Cytochrome P450"/>
    <property type="match status" value="1"/>
</dbReference>
<keyword evidence="4" id="KW-0812">Transmembrane</keyword>
<evidence type="ECO:0000256" key="7">
    <source>
        <dbReference type="ARBA" id="ARBA00023002"/>
    </source>
</evidence>
<dbReference type="eggNOG" id="KOG0157">
    <property type="taxonomic scope" value="Eukaryota"/>
</dbReference>
<keyword evidence="5" id="KW-0479">Metal-binding</keyword>
<evidence type="ECO:0008006" key="13">
    <source>
        <dbReference type="Google" id="ProtNLM"/>
    </source>
</evidence>
<keyword evidence="3" id="KW-0349">Heme</keyword>
<dbReference type="GO" id="GO:0016705">
    <property type="term" value="F:oxidoreductase activity, acting on paired donors, with incorporation or reduction of molecular oxygen"/>
    <property type="evidence" value="ECO:0007669"/>
    <property type="project" value="InterPro"/>
</dbReference>